<gene>
    <name evidence="1" type="ORF">NB646_07615</name>
</gene>
<proteinExistence type="predicted"/>
<sequence>MPTKVVPFDTTTEAFSRPISARNSPMSADITDLTGWGIARIQAFLNLIAVMKMNRRPETSASAL</sequence>
<name>A0A9E9LCE6_9BURK</name>
<dbReference type="RefSeq" id="WP_269315691.1">
    <property type="nucleotide sequence ID" value="NZ_CP098251.1"/>
</dbReference>
<protein>
    <submittedName>
        <fullName evidence="1">Uncharacterized protein</fullName>
    </submittedName>
</protein>
<evidence type="ECO:0000313" key="1">
    <source>
        <dbReference type="EMBL" id="WAV90713.1"/>
    </source>
</evidence>
<accession>A0A9E9LCE6</accession>
<dbReference type="Proteomes" id="UP001164819">
    <property type="component" value="Chromosome"/>
</dbReference>
<dbReference type="AlphaFoldDB" id="A0A9E9LCE6"/>
<reference evidence="1" key="1">
    <citation type="journal article" date="2022" name="Front. Microbiol.">
        <title>New perspectives on an old grouping: The genomic and phenotypic variability of Oxalobacter formigenes and the implications for calcium oxalate stone prevention.</title>
        <authorList>
            <person name="Chmiel J.A."/>
            <person name="Carr C."/>
            <person name="Stuivenberg G.A."/>
            <person name="Venema R."/>
            <person name="Chanyi R.M."/>
            <person name="Al K.F."/>
            <person name="Giguere D."/>
            <person name="Say H."/>
            <person name="Akouris P.P."/>
            <person name="Dominguez Romero S.A."/>
            <person name="Kwong A."/>
            <person name="Tai V."/>
            <person name="Koval S.F."/>
            <person name="Razvi H."/>
            <person name="Bjazevic J."/>
            <person name="Burton J.P."/>
        </authorList>
    </citation>
    <scope>NUCLEOTIDE SEQUENCE</scope>
    <source>
        <strain evidence="1">OxK</strain>
    </source>
</reference>
<dbReference type="EMBL" id="CP098251">
    <property type="protein sequence ID" value="WAV90713.1"/>
    <property type="molecule type" value="Genomic_DNA"/>
</dbReference>
<organism evidence="1">
    <name type="scientific">Oxalobacter aliiformigenes</name>
    <dbReference type="NCBI Taxonomy" id="2946593"/>
    <lineage>
        <taxon>Bacteria</taxon>
        <taxon>Pseudomonadati</taxon>
        <taxon>Pseudomonadota</taxon>
        <taxon>Betaproteobacteria</taxon>
        <taxon>Burkholderiales</taxon>
        <taxon>Oxalobacteraceae</taxon>
        <taxon>Oxalobacter</taxon>
    </lineage>
</organism>